<proteinExistence type="predicted"/>
<accession>A0A6M3LD46</accession>
<name>A0A6M3LD46_9ZZZZ</name>
<organism evidence="1">
    <name type="scientific">viral metagenome</name>
    <dbReference type="NCBI Taxonomy" id="1070528"/>
    <lineage>
        <taxon>unclassified sequences</taxon>
        <taxon>metagenomes</taxon>
        <taxon>organismal metagenomes</taxon>
    </lineage>
</organism>
<gene>
    <name evidence="1" type="ORF">MM415B03498_0007</name>
</gene>
<dbReference type="AlphaFoldDB" id="A0A6M3LD46"/>
<dbReference type="EMBL" id="MT142955">
    <property type="protein sequence ID" value="QJA91028.1"/>
    <property type="molecule type" value="Genomic_DNA"/>
</dbReference>
<dbReference type="Pfam" id="PF26128">
    <property type="entry name" value="Gad2"/>
    <property type="match status" value="1"/>
</dbReference>
<evidence type="ECO:0008006" key="2">
    <source>
        <dbReference type="Google" id="ProtNLM"/>
    </source>
</evidence>
<protein>
    <recommendedName>
        <fullName evidence="2">Poly A polymerase head domain-containing protein</fullName>
    </recommendedName>
</protein>
<reference evidence="1" key="1">
    <citation type="submission" date="2020-03" db="EMBL/GenBank/DDBJ databases">
        <title>The deep terrestrial virosphere.</title>
        <authorList>
            <person name="Holmfeldt K."/>
            <person name="Nilsson E."/>
            <person name="Simone D."/>
            <person name="Lopez-Fernandez M."/>
            <person name="Wu X."/>
            <person name="de Brujin I."/>
            <person name="Lundin D."/>
            <person name="Andersson A."/>
            <person name="Bertilsson S."/>
            <person name="Dopson M."/>
        </authorList>
    </citation>
    <scope>NUCLEOTIDE SEQUENCE</scope>
    <source>
        <strain evidence="1">MM415B03498</strain>
    </source>
</reference>
<evidence type="ECO:0000313" key="1">
    <source>
        <dbReference type="EMBL" id="QJA91028.1"/>
    </source>
</evidence>
<sequence>MQLNKYDLNWCVRRLPYAVRSMLKKESVIVAGGYIRACILNEPINDVDLFVSDKEMAKEYALRMVQREEKRLIITDNAITIKGMKYPVQFITRWTYETPEQILGSFDFTICQACFWWEKHPNILTAPENDLPGKWCSSVSESFYQDLSAKRLIYTNPIREEEAGGSMLRVLKYYQKGYRITIDSFAAVITRLAAGVEYDDRITDIHGNLFPDQFHKIIRGLLHEVDPNIDPDHIIEDARVEEDDENS</sequence>